<accession>A0A8S3AM66</accession>
<feature type="non-terminal residue" evidence="1">
    <location>
        <position position="1"/>
    </location>
</feature>
<evidence type="ECO:0000313" key="3">
    <source>
        <dbReference type="Proteomes" id="UP000676336"/>
    </source>
</evidence>
<evidence type="ECO:0000313" key="2">
    <source>
        <dbReference type="EMBL" id="CAF4795915.1"/>
    </source>
</evidence>
<name>A0A8S3AM66_9BILA</name>
<dbReference type="EMBL" id="CAJOBI010130088">
    <property type="protein sequence ID" value="CAF4720178.1"/>
    <property type="molecule type" value="Genomic_DNA"/>
</dbReference>
<dbReference type="Proteomes" id="UP000676336">
    <property type="component" value="Unassembled WGS sequence"/>
</dbReference>
<dbReference type="AlphaFoldDB" id="A0A8S3AM66"/>
<proteinExistence type="predicted"/>
<reference evidence="1" key="1">
    <citation type="submission" date="2021-02" db="EMBL/GenBank/DDBJ databases">
        <authorList>
            <person name="Nowell W R."/>
        </authorList>
    </citation>
    <scope>NUCLEOTIDE SEQUENCE</scope>
</reference>
<comment type="caution">
    <text evidence="1">The sequence shown here is derived from an EMBL/GenBank/DDBJ whole genome shotgun (WGS) entry which is preliminary data.</text>
</comment>
<dbReference type="EMBL" id="CAJOBJ010148816">
    <property type="protein sequence ID" value="CAF4795915.1"/>
    <property type="molecule type" value="Genomic_DNA"/>
</dbReference>
<sequence length="33" mass="4033">QLEKDLRNNVIDFRSKYTPQIFVQKQAFFDIMV</sequence>
<organism evidence="1 3">
    <name type="scientific">Rotaria magnacalcarata</name>
    <dbReference type="NCBI Taxonomy" id="392030"/>
    <lineage>
        <taxon>Eukaryota</taxon>
        <taxon>Metazoa</taxon>
        <taxon>Spiralia</taxon>
        <taxon>Gnathifera</taxon>
        <taxon>Rotifera</taxon>
        <taxon>Eurotatoria</taxon>
        <taxon>Bdelloidea</taxon>
        <taxon>Philodinida</taxon>
        <taxon>Philodinidae</taxon>
        <taxon>Rotaria</taxon>
    </lineage>
</organism>
<dbReference type="Proteomes" id="UP000681720">
    <property type="component" value="Unassembled WGS sequence"/>
</dbReference>
<protein>
    <submittedName>
        <fullName evidence="1">Uncharacterized protein</fullName>
    </submittedName>
</protein>
<gene>
    <name evidence="2" type="ORF">GIL414_LOCUS46949</name>
    <name evidence="1" type="ORF">SMN809_LOCUS43819</name>
</gene>
<evidence type="ECO:0000313" key="1">
    <source>
        <dbReference type="EMBL" id="CAF4720178.1"/>
    </source>
</evidence>